<sequence>MSPIVSNAGSLSFSAAVPVDSGCERLSMLELLSAALALIGCAHAGFDKGVEALQCCEGHELSRAIGMRVALMGAVRADARRNATQQLSASLVFGSLSFAHTAARTQLVCHALKEGGVDRGIRHGDPRSAGFARGP</sequence>
<dbReference type="AlphaFoldDB" id="A0A6M8IZ04"/>
<dbReference type="EMBL" id="CP053716">
    <property type="protein sequence ID" value="QKF06950.1"/>
    <property type="molecule type" value="Genomic_DNA"/>
</dbReference>
<dbReference type="RefSeq" id="WP_173163677.1">
    <property type="nucleotide sequence ID" value="NZ_CP053716.1"/>
</dbReference>
<evidence type="ECO:0000313" key="2">
    <source>
        <dbReference type="Proteomes" id="UP000503297"/>
    </source>
</evidence>
<dbReference type="KEGG" id="bwa:HLV38_01540"/>
<reference evidence="2" key="1">
    <citation type="submission" date="2020-05" db="EMBL/GenBank/DDBJ databases">
        <title>Novel species in genus Nocardioides.</title>
        <authorList>
            <person name="Zhang G."/>
        </authorList>
    </citation>
    <scope>NUCLEOTIDE SEQUENCE [LARGE SCALE GENOMIC DNA]</scope>
    <source>
        <strain evidence="2">zg-1050</strain>
    </source>
</reference>
<protein>
    <submittedName>
        <fullName evidence="1">Uncharacterized protein</fullName>
    </submittedName>
</protein>
<proteinExistence type="predicted"/>
<gene>
    <name evidence="1" type="ORF">HLV38_01540</name>
</gene>
<accession>A0A6M8IZ04</accession>
<keyword evidence="2" id="KW-1185">Reference proteome</keyword>
<organism evidence="1 2">
    <name type="scientific">Berryella wangjianweii</name>
    <dbReference type="NCBI Taxonomy" id="2734634"/>
    <lineage>
        <taxon>Bacteria</taxon>
        <taxon>Bacillati</taxon>
        <taxon>Actinomycetota</taxon>
        <taxon>Coriobacteriia</taxon>
        <taxon>Eggerthellales</taxon>
        <taxon>Eggerthellaceae</taxon>
        <taxon>Berryella</taxon>
    </lineage>
</organism>
<name>A0A6M8IZ04_9ACTN</name>
<dbReference type="Proteomes" id="UP000503297">
    <property type="component" value="Chromosome"/>
</dbReference>
<evidence type="ECO:0000313" key="1">
    <source>
        <dbReference type="EMBL" id="QKF06950.1"/>
    </source>
</evidence>